<dbReference type="RefSeq" id="WP_010794925.1">
    <property type="nucleotide sequence ID" value="NZ_CP069262.1"/>
</dbReference>
<feature type="domain" description="Calcineurin-like phosphoesterase" evidence="1">
    <location>
        <begin position="10"/>
        <end position="103"/>
    </location>
</feature>
<dbReference type="Proteomes" id="UP000626180">
    <property type="component" value="Unassembled WGS sequence"/>
</dbReference>
<evidence type="ECO:0000313" key="4">
    <source>
        <dbReference type="Proteomes" id="UP000250443"/>
    </source>
</evidence>
<reference evidence="2 5" key="2">
    <citation type="submission" date="2020-10" db="EMBL/GenBank/DDBJ databases">
        <title>Genome sequences of Pseudomonas isolates.</title>
        <authorList>
            <person name="Wessels L."/>
            <person name="Reich F."/>
            <person name="Hammerl J."/>
        </authorList>
    </citation>
    <scope>NUCLEOTIDE SEQUENCE [LARGE SCALE GENOMIC DNA]</scope>
    <source>
        <strain evidence="2 5">20-MO00624-0</strain>
    </source>
</reference>
<dbReference type="GO" id="GO:0004081">
    <property type="term" value="F:bis(5'-nucleosyl)-tetraphosphatase (asymmetrical) activity"/>
    <property type="evidence" value="ECO:0007669"/>
    <property type="project" value="UniProtKB-EC"/>
</dbReference>
<dbReference type="GO" id="GO:0005737">
    <property type="term" value="C:cytoplasm"/>
    <property type="evidence" value="ECO:0007669"/>
    <property type="project" value="TreeGrafter"/>
</dbReference>
<protein>
    <submittedName>
        <fullName evidence="2">Metallophosphoesterase</fullName>
    </submittedName>
    <submittedName>
        <fullName evidence="3">Ser/Thr protein phosphatase family protein</fullName>
        <ecNumber evidence="3">3.6.1.17</ecNumber>
    </submittedName>
</protein>
<dbReference type="GO" id="GO:0016791">
    <property type="term" value="F:phosphatase activity"/>
    <property type="evidence" value="ECO:0007669"/>
    <property type="project" value="TreeGrafter"/>
</dbReference>
<reference evidence="3 4" key="1">
    <citation type="submission" date="2018-06" db="EMBL/GenBank/DDBJ databases">
        <authorList>
            <consortium name="Pathogen Informatics"/>
            <person name="Doyle S."/>
        </authorList>
    </citation>
    <scope>NUCLEOTIDE SEQUENCE [LARGE SCALE GENOMIC DNA]</scope>
    <source>
        <strain evidence="3 4">NCTC11842</strain>
    </source>
</reference>
<name>A0A2X2CM51_PSELU</name>
<evidence type="ECO:0000313" key="5">
    <source>
        <dbReference type="Proteomes" id="UP000626180"/>
    </source>
</evidence>
<dbReference type="EMBL" id="JADMCD010000002">
    <property type="protein sequence ID" value="MBF8639876.1"/>
    <property type="molecule type" value="Genomic_DNA"/>
</dbReference>
<dbReference type="Proteomes" id="UP000250443">
    <property type="component" value="Unassembled WGS sequence"/>
</dbReference>
<dbReference type="Pfam" id="PF00149">
    <property type="entry name" value="Metallophos"/>
    <property type="match status" value="1"/>
</dbReference>
<organism evidence="3 4">
    <name type="scientific">Pseudomonas luteola</name>
    <dbReference type="NCBI Taxonomy" id="47886"/>
    <lineage>
        <taxon>Bacteria</taxon>
        <taxon>Pseudomonadati</taxon>
        <taxon>Pseudomonadota</taxon>
        <taxon>Gammaproteobacteria</taxon>
        <taxon>Pseudomonadales</taxon>
        <taxon>Pseudomonadaceae</taxon>
        <taxon>Pseudomonas</taxon>
    </lineage>
</organism>
<gene>
    <name evidence="3" type="primary">prpE</name>
    <name evidence="2" type="ORF">IRZ65_04150</name>
    <name evidence="3" type="ORF">NCTC11842_02724</name>
</gene>
<dbReference type="InterPro" id="IPR004843">
    <property type="entry name" value="Calcineurin-like_PHP"/>
</dbReference>
<proteinExistence type="predicted"/>
<accession>A0A2X2CM51</accession>
<dbReference type="Gene3D" id="3.60.21.10">
    <property type="match status" value="1"/>
</dbReference>
<dbReference type="InterPro" id="IPR050126">
    <property type="entry name" value="Ap4A_hydrolase"/>
</dbReference>
<sequence>MLDPDRGYDLIGDIHGCAHVLERLLDQMGYRRHNGVWQHPRRMALFLGDILDRGPHVRESLHCIRDMVEAGQAMCLLGNHEINALSWHTPAPPESHKRYVREHTSRYERVIQTTLVQFDHHSTEWNDFLTWLYELPLYIDAGRFRLVHAYWDSSLIAAIDEVYPGGYIDERFIQQSAIPGSLANRACSRLLNGVSLPLPNGMKMTGRDGFTRGRFRTKFWEEDPQTYGDIVFQPDGLPDDVACERLSETEKSSLMCYGIDEPLLFVGHYWLDGHPEPIRPNLACLDYSAVNNGKLVAYRLDEEHRLDPKKFVWVDVPSTGGAE</sequence>
<dbReference type="InterPro" id="IPR029052">
    <property type="entry name" value="Metallo-depent_PP-like"/>
</dbReference>
<dbReference type="PANTHER" id="PTHR42850">
    <property type="entry name" value="METALLOPHOSPHOESTERASE"/>
    <property type="match status" value="1"/>
</dbReference>
<evidence type="ECO:0000313" key="2">
    <source>
        <dbReference type="EMBL" id="MBF8639876.1"/>
    </source>
</evidence>
<keyword evidence="3" id="KW-0378">Hydrolase</keyword>
<evidence type="ECO:0000259" key="1">
    <source>
        <dbReference type="Pfam" id="PF00149"/>
    </source>
</evidence>
<keyword evidence="5" id="KW-1185">Reference proteome</keyword>
<dbReference type="AlphaFoldDB" id="A0A2X2CM51"/>
<dbReference type="EC" id="3.6.1.17" evidence="3"/>
<evidence type="ECO:0000313" key="3">
    <source>
        <dbReference type="EMBL" id="SPZ08324.1"/>
    </source>
</evidence>
<dbReference type="EMBL" id="UAUF01000012">
    <property type="protein sequence ID" value="SPZ08324.1"/>
    <property type="molecule type" value="Genomic_DNA"/>
</dbReference>
<dbReference type="SUPFAM" id="SSF56300">
    <property type="entry name" value="Metallo-dependent phosphatases"/>
    <property type="match status" value="1"/>
</dbReference>
<dbReference type="PANTHER" id="PTHR42850:SF7">
    <property type="entry name" value="BIS(5'-NUCLEOSYL)-TETRAPHOSPHATASE PRPE [ASYMMETRICAL]"/>
    <property type="match status" value="1"/>
</dbReference>